<dbReference type="InterPro" id="IPR056798">
    <property type="entry name" value="ADH_Fe_C"/>
</dbReference>
<organism evidence="2 3">
    <name type="scientific">Phyllosticta citricarpa</name>
    <dbReference type="NCBI Taxonomy" id="55181"/>
    <lineage>
        <taxon>Eukaryota</taxon>
        <taxon>Fungi</taxon>
        <taxon>Dikarya</taxon>
        <taxon>Ascomycota</taxon>
        <taxon>Pezizomycotina</taxon>
        <taxon>Dothideomycetes</taxon>
        <taxon>Dothideomycetes incertae sedis</taxon>
        <taxon>Botryosphaeriales</taxon>
        <taxon>Phyllostictaceae</taxon>
        <taxon>Phyllosticta</taxon>
    </lineage>
</organism>
<protein>
    <recommendedName>
        <fullName evidence="1">Fe-containing alcohol dehydrogenase-like C-terminal domain-containing protein</fullName>
    </recommendedName>
</protein>
<sequence>MGEPNTANLVGNCLGPNGRREAKRLAFPQLPLPVQPVISGGLSFDQLCVHNVVLRCNRKKVFILAEAPVEPGPMSIPTIALKLQRAFGPIPNMTWYASGTGDWFEAVQIVQELRKFDADALVVIGRNAIIDLAKVVLYAHSKLFETTPGNMEVLMRPTDVEMSNSKGKQLDRDEPGNVPPLFFVCIPTTCGGAPYTPRAYGYNKAAEQYCTLVRNINYPQLIIMDGVATIGTSAKEWVGQGVEGINHVVEGILSIHANPTMTATLTNALRRLCTGLILGRGHPYNIFARNMVLQGVNLAMTPMASVPPVSLGASHAFCNAAQQLCLAKPGEMAAVILPIVLAWSLKVVRIQSELQAFQRMRGTHHHIAEVLWETPACRQVFERARLDRRRCFIGQLLRTIFDFLGMPSTLPELGIASAADQDLLAMEALKEPCALTAPVRMTRLNHSRLILHQVSCLRRSVNAPRQ</sequence>
<dbReference type="SUPFAM" id="SSF56796">
    <property type="entry name" value="Dehydroquinate synthase-like"/>
    <property type="match status" value="1"/>
</dbReference>
<dbReference type="PANTHER" id="PTHR11496">
    <property type="entry name" value="ALCOHOL DEHYDROGENASE"/>
    <property type="match status" value="1"/>
</dbReference>
<name>A0ABR1M283_9PEZI</name>
<dbReference type="EMBL" id="JBBPDW010000024">
    <property type="protein sequence ID" value="KAK7541591.1"/>
    <property type="molecule type" value="Genomic_DNA"/>
</dbReference>
<dbReference type="Proteomes" id="UP001365128">
    <property type="component" value="Unassembled WGS sequence"/>
</dbReference>
<reference evidence="2 3" key="1">
    <citation type="submission" date="2024-04" db="EMBL/GenBank/DDBJ databases">
        <title>Phyllosticta paracitricarpa is synonymous to the EU quarantine fungus P. citricarpa based on phylogenomic analyses.</title>
        <authorList>
            <consortium name="Lawrence Berkeley National Laboratory"/>
            <person name="Van Ingen-Buijs V.A."/>
            <person name="Van Westerhoven A.C."/>
            <person name="Haridas S."/>
            <person name="Skiadas P."/>
            <person name="Martin F."/>
            <person name="Groenewald J.Z."/>
            <person name="Crous P.W."/>
            <person name="Seidl M.F."/>
        </authorList>
    </citation>
    <scope>NUCLEOTIDE SEQUENCE [LARGE SCALE GENOMIC DNA]</scope>
    <source>
        <strain evidence="2 3">CBS 122670</strain>
    </source>
</reference>
<dbReference type="InterPro" id="IPR039697">
    <property type="entry name" value="Alcohol_dehydrogenase_Fe"/>
</dbReference>
<dbReference type="Gene3D" id="3.40.50.1970">
    <property type="match status" value="1"/>
</dbReference>
<accession>A0ABR1M283</accession>
<dbReference type="Gene3D" id="1.20.1090.10">
    <property type="entry name" value="Dehydroquinate synthase-like - alpha domain"/>
    <property type="match status" value="1"/>
</dbReference>
<feature type="domain" description="Fe-containing alcohol dehydrogenase-like C-terminal" evidence="1">
    <location>
        <begin position="241"/>
        <end position="443"/>
    </location>
</feature>
<dbReference type="PANTHER" id="PTHR11496:SF107">
    <property type="entry name" value="ALCOHOL DEHYDROGENASE, PUTATIVE (AFU_ORTHOLOGUE AFUA_1G06800)-RELATED"/>
    <property type="match status" value="1"/>
</dbReference>
<evidence type="ECO:0000313" key="3">
    <source>
        <dbReference type="Proteomes" id="UP001365128"/>
    </source>
</evidence>
<evidence type="ECO:0000313" key="2">
    <source>
        <dbReference type="EMBL" id="KAK7541591.1"/>
    </source>
</evidence>
<dbReference type="Pfam" id="PF25137">
    <property type="entry name" value="ADH_Fe_C"/>
    <property type="match status" value="1"/>
</dbReference>
<proteinExistence type="predicted"/>
<keyword evidence="3" id="KW-1185">Reference proteome</keyword>
<gene>
    <name evidence="2" type="ORF">IWX46DRAFT_182825</name>
</gene>
<evidence type="ECO:0000259" key="1">
    <source>
        <dbReference type="Pfam" id="PF25137"/>
    </source>
</evidence>
<comment type="caution">
    <text evidence="2">The sequence shown here is derived from an EMBL/GenBank/DDBJ whole genome shotgun (WGS) entry which is preliminary data.</text>
</comment>